<dbReference type="PANTHER" id="PTHR43185">
    <property type="entry name" value="FERROUS IRON TRANSPORT PROTEIN B"/>
    <property type="match status" value="1"/>
</dbReference>
<evidence type="ECO:0000256" key="6">
    <source>
        <dbReference type="ARBA" id="ARBA00022741"/>
    </source>
</evidence>
<evidence type="ECO:0000256" key="11">
    <source>
        <dbReference type="ARBA" id="ARBA00023136"/>
    </source>
</evidence>
<dbReference type="EMBL" id="VOAV01000018">
    <property type="protein sequence ID" value="TWO29177.1"/>
    <property type="molecule type" value="Genomic_DNA"/>
</dbReference>
<keyword evidence="4 14" id="KW-0410">Iron transport</keyword>
<feature type="transmembrane region" description="Helical" evidence="14">
    <location>
        <begin position="459"/>
        <end position="478"/>
    </location>
</feature>
<keyword evidence="6" id="KW-0547">Nucleotide-binding</keyword>
<evidence type="ECO:0000313" key="16">
    <source>
        <dbReference type="EMBL" id="TWO29177.1"/>
    </source>
</evidence>
<evidence type="ECO:0000259" key="15">
    <source>
        <dbReference type="PROSITE" id="PS51711"/>
    </source>
</evidence>
<comment type="function">
    <text evidence="14">Probable transporter of a GTP-driven Fe(2+) uptake system.</text>
</comment>
<protein>
    <recommendedName>
        <fullName evidence="12 13">Ferrous iron transport protein B</fullName>
    </recommendedName>
</protein>
<feature type="transmembrane region" description="Helical" evidence="14">
    <location>
        <begin position="350"/>
        <end position="374"/>
    </location>
</feature>
<dbReference type="InterPro" id="IPR041069">
    <property type="entry name" value="FeoB_Cyto"/>
</dbReference>
<dbReference type="InterPro" id="IPR050860">
    <property type="entry name" value="FeoB_GTPase"/>
</dbReference>
<evidence type="ECO:0000256" key="2">
    <source>
        <dbReference type="ARBA" id="ARBA00022448"/>
    </source>
</evidence>
<keyword evidence="17" id="KW-1185">Reference proteome</keyword>
<dbReference type="PROSITE" id="PS51711">
    <property type="entry name" value="G_FEOB"/>
    <property type="match status" value="1"/>
</dbReference>
<dbReference type="RefSeq" id="WP_096021611.1">
    <property type="nucleotide sequence ID" value="NZ_MJJU01000003.1"/>
</dbReference>
<name>A0ABY3G8C2_9BACT</name>
<sequence>MKKIIKIALVGQPNVGKTLLINSLSGSHLKVGNFPGVTVEKSEANFKYKDYDIKIIDLPGTYSINDYSLEERITKDFINKNDYDIIINVVDSTNLERNLILTTQIMERNKKMILALNMSDEASKEGINIDVKKFENLLGVPCVSVSASLKSNLNELIERIIEIYKSPYIPNKRIYSDAIEKEIDDISQYLESKNDTNIKELKLSNKDIAIALLKQDNQIYKYLHDKPIWIELSKVIQTAHNNLYIHYKTQSVSEIFMQECSNFVNGAIAESVKYHKPKEINYTRMIDKILINKYIGIPIFLFFMWLIFQLTFTLGAVPMDYIEAGYVALGDMVKESVSSELLASLLADGIIGGVGSVILFLPNIMILFFGIALLETTGYMSRVSFLLDGFFHKFGLHGKSFIPLVTGFGCSVPAFMATRTLKNEKDRLLTLFIINFMSCGARLPVYVLFIGAFAPKAQAGNWLFGIYIFGAILGLIAAKVLRMTAFKGPDEPFVVEMPKYRMPNWKLIWFMVYNKAKMYIKKAGTFILAAAVLIWFASSFPFQDSTKDIYEQKIEIAATDEDKERLSNELENILIENSYLGKVGKFIEPFFAPLEFDWRLSVSIVSGLAAKEVAVSTMGVLYSLGGEVDENNDGLIQKIQEAIPIEVAVAYVLFVMLYNPCLAATIVFGKEAGGYKYIAYLFIFTTFVAYLVSFIGLHIAKLF</sequence>
<evidence type="ECO:0000256" key="10">
    <source>
        <dbReference type="ARBA" id="ARBA00023134"/>
    </source>
</evidence>
<evidence type="ECO:0000256" key="14">
    <source>
        <dbReference type="RuleBase" id="RU362098"/>
    </source>
</evidence>
<evidence type="ECO:0000256" key="13">
    <source>
        <dbReference type="NCBIfam" id="TIGR00437"/>
    </source>
</evidence>
<keyword evidence="5 14" id="KW-0812">Transmembrane</keyword>
<evidence type="ECO:0000256" key="12">
    <source>
        <dbReference type="ARBA" id="ARBA00031200"/>
    </source>
</evidence>
<keyword evidence="8 14" id="KW-0408">Iron</keyword>
<evidence type="ECO:0000256" key="1">
    <source>
        <dbReference type="ARBA" id="ARBA00004651"/>
    </source>
</evidence>
<evidence type="ECO:0000256" key="7">
    <source>
        <dbReference type="ARBA" id="ARBA00022989"/>
    </source>
</evidence>
<keyword evidence="7 14" id="KW-1133">Transmembrane helix</keyword>
<dbReference type="InterPro" id="IPR027417">
    <property type="entry name" value="P-loop_NTPase"/>
</dbReference>
<dbReference type="InterPro" id="IPR011640">
    <property type="entry name" value="Fe2_transport_prot_B_C"/>
</dbReference>
<dbReference type="Pfam" id="PF07670">
    <property type="entry name" value="Gate"/>
    <property type="match status" value="2"/>
</dbReference>
<organism evidence="16 17">
    <name type="scientific">Campylobacter lanienae</name>
    <dbReference type="NCBI Taxonomy" id="75658"/>
    <lineage>
        <taxon>Bacteria</taxon>
        <taxon>Pseudomonadati</taxon>
        <taxon>Campylobacterota</taxon>
        <taxon>Epsilonproteobacteria</taxon>
        <taxon>Campylobacterales</taxon>
        <taxon>Campylobacteraceae</taxon>
        <taxon>Campylobacter</taxon>
    </lineage>
</organism>
<dbReference type="InterPro" id="IPR003373">
    <property type="entry name" value="Fe2_transport_prot-B"/>
</dbReference>
<dbReference type="CDD" id="cd01879">
    <property type="entry name" value="FeoB"/>
    <property type="match status" value="1"/>
</dbReference>
<dbReference type="InterPro" id="IPR030389">
    <property type="entry name" value="G_FEOB_dom"/>
</dbReference>
<keyword evidence="10 14" id="KW-0342">GTP-binding</keyword>
<gene>
    <name evidence="16" type="primary">feoB</name>
    <name evidence="16" type="ORF">XK09_04255</name>
</gene>
<evidence type="ECO:0000256" key="3">
    <source>
        <dbReference type="ARBA" id="ARBA00022475"/>
    </source>
</evidence>
<feature type="transmembrane region" description="Helical" evidence="14">
    <location>
        <begin position="648"/>
        <end position="668"/>
    </location>
</feature>
<comment type="subcellular location">
    <subcellularLocation>
        <location evidence="14">Cell inner membrane</location>
        <topology evidence="14">Multi-pass membrane protein</topology>
    </subcellularLocation>
    <subcellularLocation>
        <location evidence="1">Cell membrane</location>
        <topology evidence="1">Multi-pass membrane protein</topology>
    </subcellularLocation>
</comment>
<evidence type="ECO:0000256" key="4">
    <source>
        <dbReference type="ARBA" id="ARBA00022496"/>
    </source>
</evidence>
<dbReference type="Pfam" id="PF02421">
    <property type="entry name" value="FeoB_N"/>
    <property type="match status" value="1"/>
</dbReference>
<dbReference type="InterPro" id="IPR011642">
    <property type="entry name" value="Gate_dom"/>
</dbReference>
<dbReference type="PANTHER" id="PTHR43185:SF1">
    <property type="entry name" value="FE(2+) TRANSPORTER FEOB"/>
    <property type="match status" value="1"/>
</dbReference>
<evidence type="ECO:0000256" key="5">
    <source>
        <dbReference type="ARBA" id="ARBA00022692"/>
    </source>
</evidence>
<comment type="similarity">
    <text evidence="14">Belongs to the TRAFAC class TrmE-Era-EngA-EngB-Septin-like GTPase superfamily. FeoB GTPase (TC 9.A.8) family.</text>
</comment>
<dbReference type="InterPro" id="IPR005225">
    <property type="entry name" value="Small_GTP-bd"/>
</dbReference>
<keyword evidence="3" id="KW-1003">Cell membrane</keyword>
<evidence type="ECO:0000256" key="8">
    <source>
        <dbReference type="ARBA" id="ARBA00023004"/>
    </source>
</evidence>
<comment type="caution">
    <text evidence="16">The sequence shown here is derived from an EMBL/GenBank/DDBJ whole genome shotgun (WGS) entry which is preliminary data.</text>
</comment>
<keyword evidence="11 14" id="KW-0472">Membrane</keyword>
<dbReference type="NCBIfam" id="TIGR00231">
    <property type="entry name" value="small_GTP"/>
    <property type="match status" value="1"/>
</dbReference>
<keyword evidence="2 14" id="KW-0813">Transport</keyword>
<comment type="caution">
    <text evidence="14">Lacks conserved residue(s) required for the propagation of feature annotation.</text>
</comment>
<accession>A0ABY3G8C2</accession>
<evidence type="ECO:0000313" key="17">
    <source>
        <dbReference type="Proteomes" id="UP000321599"/>
    </source>
</evidence>
<feature type="domain" description="FeoB-type G" evidence="15">
    <location>
        <begin position="4"/>
        <end position="166"/>
    </location>
</feature>
<feature type="transmembrane region" description="Helical" evidence="14">
    <location>
        <begin position="523"/>
        <end position="542"/>
    </location>
</feature>
<proteinExistence type="inferred from homology"/>
<feature type="transmembrane region" description="Helical" evidence="14">
    <location>
        <begin position="428"/>
        <end position="453"/>
    </location>
</feature>
<reference evidence="16 17" key="1">
    <citation type="submission" date="2019-07" db="EMBL/GenBank/DDBJ databases">
        <title>Rapid identification of Enteric Bacteria from Whole Genome Sequences (WGS) using Average Nucleotide Identity (ANI).</title>
        <authorList>
            <person name="Lane C."/>
        </authorList>
    </citation>
    <scope>NUCLEOTIDE SEQUENCE [LARGE SCALE GENOMIC DNA]</scope>
    <source>
        <strain evidence="16 17">2013D-9588</strain>
    </source>
</reference>
<keyword evidence="9" id="KW-0406">Ion transport</keyword>
<evidence type="ECO:0000256" key="9">
    <source>
        <dbReference type="ARBA" id="ARBA00023065"/>
    </source>
</evidence>
<dbReference type="Pfam" id="PF07664">
    <property type="entry name" value="FeoB_C"/>
    <property type="match status" value="1"/>
</dbReference>
<dbReference type="SUPFAM" id="SSF52540">
    <property type="entry name" value="P-loop containing nucleoside triphosphate hydrolases"/>
    <property type="match status" value="1"/>
</dbReference>
<dbReference type="NCBIfam" id="TIGR00437">
    <property type="entry name" value="feoB"/>
    <property type="match status" value="1"/>
</dbReference>
<feature type="transmembrane region" description="Helical" evidence="14">
    <location>
        <begin position="680"/>
        <end position="700"/>
    </location>
</feature>
<dbReference type="Pfam" id="PF17910">
    <property type="entry name" value="FeoB_Cyto"/>
    <property type="match status" value="1"/>
</dbReference>
<dbReference type="Gene3D" id="3.40.50.300">
    <property type="entry name" value="P-loop containing nucleotide triphosphate hydrolases"/>
    <property type="match status" value="1"/>
</dbReference>
<dbReference type="Gene3D" id="1.10.287.1770">
    <property type="match status" value="1"/>
</dbReference>
<feature type="transmembrane region" description="Helical" evidence="14">
    <location>
        <begin position="294"/>
        <end position="317"/>
    </location>
</feature>
<dbReference type="Proteomes" id="UP000321599">
    <property type="component" value="Unassembled WGS sequence"/>
</dbReference>